<reference evidence="2 3" key="1">
    <citation type="journal article" date="2015" name="Genome Biol.">
        <title>Comparative genomics of Steinernema reveals deeply conserved gene regulatory networks.</title>
        <authorList>
            <person name="Dillman A.R."/>
            <person name="Macchietto M."/>
            <person name="Porter C.F."/>
            <person name="Rogers A."/>
            <person name="Williams B."/>
            <person name="Antoshechkin I."/>
            <person name="Lee M.M."/>
            <person name="Goodwin Z."/>
            <person name="Lu X."/>
            <person name="Lewis E.E."/>
            <person name="Goodrich-Blair H."/>
            <person name="Stock S.P."/>
            <person name="Adams B.J."/>
            <person name="Sternberg P.W."/>
            <person name="Mortazavi A."/>
        </authorList>
    </citation>
    <scope>NUCLEOTIDE SEQUENCE [LARGE SCALE GENOMIC DNA]</scope>
    <source>
        <strain evidence="2 3">ALL</strain>
    </source>
</reference>
<feature type="region of interest" description="Disordered" evidence="1">
    <location>
        <begin position="9"/>
        <end position="33"/>
    </location>
</feature>
<feature type="compositionally biased region" description="Basic residues" evidence="1">
    <location>
        <begin position="9"/>
        <end position="26"/>
    </location>
</feature>
<dbReference type="AlphaFoldDB" id="A0A4U5PD17"/>
<dbReference type="Proteomes" id="UP000298663">
    <property type="component" value="Unassembled WGS sequence"/>
</dbReference>
<keyword evidence="3" id="KW-1185">Reference proteome</keyword>
<comment type="caution">
    <text evidence="2">The sequence shown here is derived from an EMBL/GenBank/DDBJ whole genome shotgun (WGS) entry which is preliminary data.</text>
</comment>
<evidence type="ECO:0000313" key="2">
    <source>
        <dbReference type="EMBL" id="TKR94123.1"/>
    </source>
</evidence>
<accession>A0A4U5PD17</accession>
<proteinExistence type="predicted"/>
<organism evidence="2 3">
    <name type="scientific">Steinernema carpocapsae</name>
    <name type="common">Entomopathogenic nematode</name>
    <dbReference type="NCBI Taxonomy" id="34508"/>
    <lineage>
        <taxon>Eukaryota</taxon>
        <taxon>Metazoa</taxon>
        <taxon>Ecdysozoa</taxon>
        <taxon>Nematoda</taxon>
        <taxon>Chromadorea</taxon>
        <taxon>Rhabditida</taxon>
        <taxon>Tylenchina</taxon>
        <taxon>Panagrolaimomorpha</taxon>
        <taxon>Strongyloidoidea</taxon>
        <taxon>Steinernematidae</taxon>
        <taxon>Steinernema</taxon>
    </lineage>
</organism>
<reference evidence="2 3" key="2">
    <citation type="journal article" date="2019" name="G3 (Bethesda)">
        <title>Hybrid Assembly of the Genome of the Entomopathogenic Nematode Steinernema carpocapsae Identifies the X-Chromosome.</title>
        <authorList>
            <person name="Serra L."/>
            <person name="Macchietto M."/>
            <person name="Macias-Munoz A."/>
            <person name="McGill C.J."/>
            <person name="Rodriguez I.M."/>
            <person name="Rodriguez B."/>
            <person name="Murad R."/>
            <person name="Mortazavi A."/>
        </authorList>
    </citation>
    <scope>NUCLEOTIDE SEQUENCE [LARGE SCALE GENOMIC DNA]</scope>
    <source>
        <strain evidence="2 3">ALL</strain>
    </source>
</reference>
<dbReference type="EMBL" id="AZBU02000002">
    <property type="protein sequence ID" value="TKR94123.1"/>
    <property type="molecule type" value="Genomic_DNA"/>
</dbReference>
<evidence type="ECO:0000256" key="1">
    <source>
        <dbReference type="SAM" id="MobiDB-lite"/>
    </source>
</evidence>
<gene>
    <name evidence="2" type="ORF">L596_008452</name>
</gene>
<protein>
    <submittedName>
        <fullName evidence="2">Uncharacterized protein</fullName>
    </submittedName>
</protein>
<sequence length="114" mass="13168">MPFSTRHFISRNRKRCSKRRRNAMKSKRTEAVEKVEAPTGRQLALKQNECLEEPWKQTAPLFEAEEVGVIGCGLLTRHQRERCQGLCEITKVSPYLATFWPQFCQFLSGWLGGP</sequence>
<name>A0A4U5PD17_STECR</name>
<evidence type="ECO:0000313" key="3">
    <source>
        <dbReference type="Proteomes" id="UP000298663"/>
    </source>
</evidence>